<feature type="region of interest" description="Disordered" evidence="2">
    <location>
        <begin position="396"/>
        <end position="415"/>
    </location>
</feature>
<feature type="domain" description="PPE" evidence="3">
    <location>
        <begin position="3"/>
        <end position="161"/>
    </location>
</feature>
<evidence type="ECO:0000256" key="2">
    <source>
        <dbReference type="SAM" id="MobiDB-lite"/>
    </source>
</evidence>
<proteinExistence type="inferred from homology"/>
<organism evidence="4 5">
    <name type="scientific">Mycobacterium florentinum</name>
    <dbReference type="NCBI Taxonomy" id="292462"/>
    <lineage>
        <taxon>Bacteria</taxon>
        <taxon>Bacillati</taxon>
        <taxon>Actinomycetota</taxon>
        <taxon>Actinomycetes</taxon>
        <taxon>Mycobacteriales</taxon>
        <taxon>Mycobacteriaceae</taxon>
        <taxon>Mycobacterium</taxon>
        <taxon>Mycobacterium simiae complex</taxon>
    </lineage>
</organism>
<feature type="compositionally biased region" description="Basic and acidic residues" evidence="2">
    <location>
        <begin position="402"/>
        <end position="415"/>
    </location>
</feature>
<dbReference type="Pfam" id="PF00823">
    <property type="entry name" value="PPE"/>
    <property type="match status" value="1"/>
</dbReference>
<dbReference type="OrthoDB" id="4772941at2"/>
<reference evidence="4 5" key="1">
    <citation type="submission" date="2016-01" db="EMBL/GenBank/DDBJ databases">
        <title>The new phylogeny of the genus Mycobacterium.</title>
        <authorList>
            <person name="Tarcisio F."/>
            <person name="Conor M."/>
            <person name="Antonella G."/>
            <person name="Elisabetta G."/>
            <person name="Giulia F.S."/>
            <person name="Sara T."/>
            <person name="Anna F."/>
            <person name="Clotilde B."/>
            <person name="Roberto B."/>
            <person name="Veronica D.S."/>
            <person name="Fabio R."/>
            <person name="Monica P."/>
            <person name="Olivier J."/>
            <person name="Enrico T."/>
            <person name="Nicola S."/>
        </authorList>
    </citation>
    <scope>NUCLEOTIDE SEQUENCE [LARGE SCALE GENOMIC DNA]</scope>
    <source>
        <strain evidence="4 5">DSM 44852</strain>
    </source>
</reference>
<evidence type="ECO:0000313" key="4">
    <source>
        <dbReference type="EMBL" id="ORV49587.1"/>
    </source>
</evidence>
<gene>
    <name evidence="4" type="ORF">AWC05_01395</name>
</gene>
<sequence length="415" mass="41168">MLWHAMPPELNTARLMAGAGPAPMLQAAAGWEALATSLETEAAELAASMTALSGAWTGTGSERATAASARMVSWLQTAALAARKRGMQAGAQAAAYMKALGMTPSLPEIATNRITTTVLMATNFFGINTMPIGFHETDYFVRMWNQAGGAMDIYAAETAANTVFEPLPEMTPILAPGMDAAAEAETAGAVSMLSQVASESDAGLTSAPTTLLAAAKDAADDAGDLTPTPSGLEQVSQFMGGLGQLSGPMQQLMQPLEQLTSMAGQSGGMGGSTLGDGLTVGGGSLGSGLGKDGAQLGLIGAPPLSSHPLLGGSGPSVGMGLMHAETLPGSGLSGPRTSMISELLDKPGAALAPAGAGAGSSAGAGSAPLGAGAGAHSGAVAKPGLAAPVALAREEEEGTNLHYDELHGIDDGDDW</sequence>
<dbReference type="PANTHER" id="PTHR46766:SF1">
    <property type="entry name" value="GLUTAMINE-RICH PROTEIN 2"/>
    <property type="match status" value="1"/>
</dbReference>
<dbReference type="STRING" id="292462.AWC05_01395"/>
<dbReference type="SUPFAM" id="SSF140459">
    <property type="entry name" value="PE/PPE dimer-like"/>
    <property type="match status" value="1"/>
</dbReference>
<keyword evidence="5" id="KW-1185">Reference proteome</keyword>
<protein>
    <recommendedName>
        <fullName evidence="3">PPE domain-containing protein</fullName>
    </recommendedName>
</protein>
<dbReference type="GO" id="GO:0052572">
    <property type="term" value="P:response to host immune response"/>
    <property type="evidence" value="ECO:0007669"/>
    <property type="project" value="TreeGrafter"/>
</dbReference>
<evidence type="ECO:0000313" key="5">
    <source>
        <dbReference type="Proteomes" id="UP000193010"/>
    </source>
</evidence>
<dbReference type="AlphaFoldDB" id="A0A1X1TYE3"/>
<comment type="similarity">
    <text evidence="1">Belongs to the mycobacterial PPE family.</text>
</comment>
<dbReference type="PANTHER" id="PTHR46766">
    <property type="entry name" value="GLUTAMINE-RICH PROTEIN 2"/>
    <property type="match status" value="1"/>
</dbReference>
<name>A0A1X1TYE3_MYCFL</name>
<accession>A0A1X1TYE3</accession>
<comment type="caution">
    <text evidence="4">The sequence shown here is derived from an EMBL/GenBank/DDBJ whole genome shotgun (WGS) entry which is preliminary data.</text>
</comment>
<dbReference type="EMBL" id="LQOV01000030">
    <property type="protein sequence ID" value="ORV49587.1"/>
    <property type="molecule type" value="Genomic_DNA"/>
</dbReference>
<dbReference type="InterPro" id="IPR000030">
    <property type="entry name" value="PPE_dom"/>
</dbReference>
<evidence type="ECO:0000256" key="1">
    <source>
        <dbReference type="ARBA" id="ARBA00010652"/>
    </source>
</evidence>
<dbReference type="InterPro" id="IPR038332">
    <property type="entry name" value="PPE_sf"/>
</dbReference>
<evidence type="ECO:0000259" key="3">
    <source>
        <dbReference type="Pfam" id="PF00823"/>
    </source>
</evidence>
<dbReference type="Gene3D" id="1.20.1260.20">
    <property type="entry name" value="PPE superfamily"/>
    <property type="match status" value="1"/>
</dbReference>
<dbReference type="Proteomes" id="UP000193010">
    <property type="component" value="Unassembled WGS sequence"/>
</dbReference>
<dbReference type="RefSeq" id="WP_085224644.1">
    <property type="nucleotide sequence ID" value="NZ_AP022576.1"/>
</dbReference>